<comment type="subcellular location">
    <subcellularLocation>
        <location evidence="1">Cell membrane</location>
        <topology evidence="1">Multi-pass membrane protein</topology>
    </subcellularLocation>
</comment>
<feature type="transmembrane region" description="Helical" evidence="7">
    <location>
        <begin position="12"/>
        <end position="37"/>
    </location>
</feature>
<keyword evidence="5 7" id="KW-1133">Transmembrane helix</keyword>
<accession>A0A5C8PAQ1</accession>
<dbReference type="Pfam" id="PF03994">
    <property type="entry name" value="DUF350"/>
    <property type="match status" value="1"/>
</dbReference>
<name>A0A5C8PAQ1_9HYPH</name>
<comment type="caution">
    <text evidence="8">The sequence shown here is derived from an EMBL/GenBank/DDBJ whole genome shotgun (WGS) entry which is preliminary data.</text>
</comment>
<dbReference type="PANTHER" id="PTHR40043:SF1">
    <property type="entry name" value="UPF0719 INNER MEMBRANE PROTEIN YJFL"/>
    <property type="match status" value="1"/>
</dbReference>
<feature type="transmembrane region" description="Helical" evidence="7">
    <location>
        <begin position="81"/>
        <end position="103"/>
    </location>
</feature>
<feature type="transmembrane region" description="Helical" evidence="7">
    <location>
        <begin position="115"/>
        <end position="137"/>
    </location>
</feature>
<reference evidence="8 9" key="1">
    <citation type="submission" date="2019-06" db="EMBL/GenBank/DDBJ databases">
        <title>New taxonomy in bacterial strain CC-CFT640, isolated from vineyard.</title>
        <authorList>
            <person name="Lin S.-Y."/>
            <person name="Tsai C.-F."/>
            <person name="Young C.-C."/>
        </authorList>
    </citation>
    <scope>NUCLEOTIDE SEQUENCE [LARGE SCALE GENOMIC DNA]</scope>
    <source>
        <strain evidence="8 9">CC-CFT640</strain>
    </source>
</reference>
<keyword evidence="3" id="KW-1003">Cell membrane</keyword>
<gene>
    <name evidence="8" type="ORF">FHP25_34555</name>
</gene>
<dbReference type="OrthoDB" id="5395971at2"/>
<dbReference type="GO" id="GO:0005886">
    <property type="term" value="C:plasma membrane"/>
    <property type="evidence" value="ECO:0007669"/>
    <property type="project" value="UniProtKB-SubCell"/>
</dbReference>
<evidence type="ECO:0000256" key="1">
    <source>
        <dbReference type="ARBA" id="ARBA00004651"/>
    </source>
</evidence>
<evidence type="ECO:0000256" key="3">
    <source>
        <dbReference type="ARBA" id="ARBA00022475"/>
    </source>
</evidence>
<dbReference type="Proteomes" id="UP000321638">
    <property type="component" value="Unassembled WGS sequence"/>
</dbReference>
<evidence type="ECO:0000256" key="7">
    <source>
        <dbReference type="SAM" id="Phobius"/>
    </source>
</evidence>
<feature type="transmembrane region" description="Helical" evidence="7">
    <location>
        <begin position="49"/>
        <end position="75"/>
    </location>
</feature>
<comment type="similarity">
    <text evidence="2">Belongs to the UPF0719 family.</text>
</comment>
<protein>
    <submittedName>
        <fullName evidence="8">DUF350 domain-containing protein</fullName>
    </submittedName>
</protein>
<evidence type="ECO:0000256" key="6">
    <source>
        <dbReference type="ARBA" id="ARBA00023136"/>
    </source>
</evidence>
<proteinExistence type="inferred from homology"/>
<organism evidence="8 9">
    <name type="scientific">Vineibacter terrae</name>
    <dbReference type="NCBI Taxonomy" id="2586908"/>
    <lineage>
        <taxon>Bacteria</taxon>
        <taxon>Pseudomonadati</taxon>
        <taxon>Pseudomonadota</taxon>
        <taxon>Alphaproteobacteria</taxon>
        <taxon>Hyphomicrobiales</taxon>
        <taxon>Vineibacter</taxon>
    </lineage>
</organism>
<evidence type="ECO:0000256" key="5">
    <source>
        <dbReference type="ARBA" id="ARBA00022989"/>
    </source>
</evidence>
<evidence type="ECO:0000256" key="2">
    <source>
        <dbReference type="ARBA" id="ARBA00005779"/>
    </source>
</evidence>
<evidence type="ECO:0000313" key="9">
    <source>
        <dbReference type="Proteomes" id="UP000321638"/>
    </source>
</evidence>
<evidence type="ECO:0000313" key="8">
    <source>
        <dbReference type="EMBL" id="TXL70448.1"/>
    </source>
</evidence>
<dbReference type="RefSeq" id="WP_147851565.1">
    <property type="nucleotide sequence ID" value="NZ_VDUZ01000059.1"/>
</dbReference>
<sequence length="138" mass="14402">MFEAIFASAIKALPVFLLHLGVTLAILVLGVLVYMWVTPHHEARLMRQGNVAAATTFGAAVLGLALPLAICLARSVNVADIVVWGIVALVVQLATFFVMEFVFKDLGRRIENGDMAAAVALGSTMLGVAAINAAAIAG</sequence>
<dbReference type="InterPro" id="IPR007140">
    <property type="entry name" value="DUF350"/>
</dbReference>
<keyword evidence="9" id="KW-1185">Reference proteome</keyword>
<dbReference type="AlphaFoldDB" id="A0A5C8PAQ1"/>
<dbReference type="PANTHER" id="PTHR40043">
    <property type="entry name" value="UPF0719 INNER MEMBRANE PROTEIN YJFL"/>
    <property type="match status" value="1"/>
</dbReference>
<keyword evidence="6 7" id="KW-0472">Membrane</keyword>
<dbReference type="EMBL" id="VDUZ01000059">
    <property type="protein sequence ID" value="TXL70448.1"/>
    <property type="molecule type" value="Genomic_DNA"/>
</dbReference>
<evidence type="ECO:0000256" key="4">
    <source>
        <dbReference type="ARBA" id="ARBA00022692"/>
    </source>
</evidence>
<keyword evidence="4 7" id="KW-0812">Transmembrane</keyword>